<dbReference type="SUPFAM" id="SSF53955">
    <property type="entry name" value="Lysozyme-like"/>
    <property type="match status" value="1"/>
</dbReference>
<evidence type="ECO:0000256" key="1">
    <source>
        <dbReference type="ARBA" id="ARBA00009387"/>
    </source>
</evidence>
<dbReference type="AlphaFoldDB" id="A0A0D1KN87"/>
<dbReference type="InterPro" id="IPR023346">
    <property type="entry name" value="Lysozyme-like_dom_sf"/>
</dbReference>
<dbReference type="Pfam" id="PF01464">
    <property type="entry name" value="SLT"/>
    <property type="match status" value="1"/>
</dbReference>
<comment type="caution">
    <text evidence="3">The sequence shown here is derived from an EMBL/GenBank/DDBJ whole genome shotgun (WGS) entry which is preliminary data.</text>
</comment>
<dbReference type="InterPro" id="IPR008258">
    <property type="entry name" value="Transglycosylase_SLT_dom_1"/>
</dbReference>
<reference evidence="3 4" key="1">
    <citation type="submission" date="2015-01" db="EMBL/GenBank/DDBJ databases">
        <title>Genome of Sphingomonas taxi strain 30a.</title>
        <authorList>
            <person name="Eevers N."/>
            <person name="Van Hamme J."/>
            <person name="Bottos E."/>
            <person name="Weyens N."/>
            <person name="Vangronsveld J."/>
        </authorList>
    </citation>
    <scope>NUCLEOTIDE SEQUENCE [LARGE SCALE GENOMIC DNA]</scope>
    <source>
        <strain evidence="3 4">30a</strain>
    </source>
</reference>
<dbReference type="GeneID" id="78486555"/>
<organism evidence="3 4">
    <name type="scientific">Sphingomonas melonis</name>
    <dbReference type="NCBI Taxonomy" id="152682"/>
    <lineage>
        <taxon>Bacteria</taxon>
        <taxon>Pseudomonadati</taxon>
        <taxon>Pseudomonadota</taxon>
        <taxon>Alphaproteobacteria</taxon>
        <taxon>Sphingomonadales</taxon>
        <taxon>Sphingomonadaceae</taxon>
        <taxon>Sphingomonas</taxon>
    </lineage>
</organism>
<name>A0A0D1KN87_9SPHN</name>
<sequence length="201" mass="21073">MSYDVPAIIALAKACAPEIATEAIVPLVLTESGGEPLQINVNKGPRVRARTVPEGAALVRRYIAAGYTVDVGLAQINSANFTRLGVTIESVFEPCNNLRLASVILQRSYDTAARHYSGLDAISATYSMYNTGSLTRGLRNGYAGRVWSAAVNLGSIETAPALPGVDTAAATRAASAAHPTLTAQDQWVVGPLSPTTVTVFK</sequence>
<dbReference type="EMBL" id="JXTP01000092">
    <property type="protein sequence ID" value="KIU25949.1"/>
    <property type="molecule type" value="Genomic_DNA"/>
</dbReference>
<dbReference type="OrthoDB" id="8277605at2"/>
<evidence type="ECO:0000313" key="4">
    <source>
        <dbReference type="Proteomes" id="UP000033203"/>
    </source>
</evidence>
<feature type="domain" description="Transglycosylase SLT" evidence="2">
    <location>
        <begin position="12"/>
        <end position="134"/>
    </location>
</feature>
<evidence type="ECO:0000259" key="2">
    <source>
        <dbReference type="Pfam" id="PF01464"/>
    </source>
</evidence>
<dbReference type="RefSeq" id="WP_043061480.1">
    <property type="nucleotide sequence ID" value="NZ_QDFS01000048.1"/>
</dbReference>
<protein>
    <submittedName>
        <fullName evidence="3">Type VI secretion protein</fullName>
    </submittedName>
</protein>
<evidence type="ECO:0000313" key="3">
    <source>
        <dbReference type="EMBL" id="KIU25949.1"/>
    </source>
</evidence>
<gene>
    <name evidence="3" type="ORF">SR41_17495</name>
</gene>
<accession>A0A0D1KN87</accession>
<dbReference type="PATRIC" id="fig|1549858.7.peg.1541"/>
<comment type="similarity">
    <text evidence="1">Belongs to the virb1 family.</text>
</comment>
<proteinExistence type="inferred from homology"/>
<dbReference type="CDD" id="cd16892">
    <property type="entry name" value="LT_VirB1-like"/>
    <property type="match status" value="1"/>
</dbReference>
<dbReference type="Proteomes" id="UP000033203">
    <property type="component" value="Unassembled WGS sequence"/>
</dbReference>